<dbReference type="Proteomes" id="UP000214720">
    <property type="component" value="Unassembled WGS sequence"/>
</dbReference>
<dbReference type="RefSeq" id="WP_089158729.1">
    <property type="nucleotide sequence ID" value="NZ_MTHB01000008.1"/>
</dbReference>
<sequence>MTTTVADANEIVQQIAAETNTSADVVSKLYALTMAEFGEGAVVHDFVPLFAAKRVRAALRDAQKQLH</sequence>
<evidence type="ECO:0000313" key="1">
    <source>
        <dbReference type="EMBL" id="OXC80720.1"/>
    </source>
</evidence>
<dbReference type="EMBL" id="MTHB01000008">
    <property type="protein sequence ID" value="OXC80720.1"/>
    <property type="molecule type" value="Genomic_DNA"/>
</dbReference>
<proteinExistence type="predicted"/>
<dbReference type="OrthoDB" id="8926668at2"/>
<accession>A0A226XCI3</accession>
<dbReference type="Pfam" id="PF12085">
    <property type="entry name" value="DUF3562"/>
    <property type="match status" value="1"/>
</dbReference>
<evidence type="ECO:0000313" key="2">
    <source>
        <dbReference type="Proteomes" id="UP000214720"/>
    </source>
</evidence>
<gene>
    <name evidence="1" type="ORF">BSU04_00325</name>
</gene>
<name>A0A226XCI3_CABSO</name>
<evidence type="ECO:0008006" key="3">
    <source>
        <dbReference type="Google" id="ProtNLM"/>
    </source>
</evidence>
<protein>
    <recommendedName>
        <fullName evidence="3">DUF3562 domain-containing protein</fullName>
    </recommendedName>
</protein>
<comment type="caution">
    <text evidence="1">The sequence shown here is derived from an EMBL/GenBank/DDBJ whole genome shotgun (WGS) entry which is preliminary data.</text>
</comment>
<dbReference type="AlphaFoldDB" id="A0A226XCI3"/>
<organism evidence="1 2">
    <name type="scientific">Caballeronia sordidicola</name>
    <name type="common">Burkholderia sordidicola</name>
    <dbReference type="NCBI Taxonomy" id="196367"/>
    <lineage>
        <taxon>Bacteria</taxon>
        <taxon>Pseudomonadati</taxon>
        <taxon>Pseudomonadota</taxon>
        <taxon>Betaproteobacteria</taxon>
        <taxon>Burkholderiales</taxon>
        <taxon>Burkholderiaceae</taxon>
        <taxon>Caballeronia</taxon>
    </lineage>
</organism>
<reference evidence="2" key="1">
    <citation type="submission" date="2017-01" db="EMBL/GenBank/DDBJ databases">
        <title>Genome Analysis of Deinococcus marmoris KOPRI26562.</title>
        <authorList>
            <person name="Kim J.H."/>
            <person name="Oh H.-M."/>
        </authorList>
    </citation>
    <scope>NUCLEOTIDE SEQUENCE [LARGE SCALE GENOMIC DNA]</scope>
    <source>
        <strain evidence="2">PAMC 26633</strain>
    </source>
</reference>
<dbReference type="InterPro" id="IPR021945">
    <property type="entry name" value="DUF3562"/>
</dbReference>